<gene>
    <name evidence="3" type="ORF">SMF913_12110</name>
</gene>
<feature type="region of interest" description="Disordered" evidence="1">
    <location>
        <begin position="112"/>
        <end position="159"/>
    </location>
</feature>
<organism evidence="3 4">
    <name type="scientific">Streptomyces malaysiensis</name>
    <dbReference type="NCBI Taxonomy" id="92644"/>
    <lineage>
        <taxon>Bacteria</taxon>
        <taxon>Bacillati</taxon>
        <taxon>Actinomycetota</taxon>
        <taxon>Actinomycetes</taxon>
        <taxon>Kitasatosporales</taxon>
        <taxon>Streptomycetaceae</taxon>
        <taxon>Streptomyces</taxon>
        <taxon>Streptomyces violaceusniger group</taxon>
    </lineage>
</organism>
<feature type="region of interest" description="Disordered" evidence="1">
    <location>
        <begin position="216"/>
        <end position="236"/>
    </location>
</feature>
<dbReference type="AlphaFoldDB" id="A0A2J7Z733"/>
<keyword evidence="4" id="KW-1185">Reference proteome</keyword>
<evidence type="ECO:0000256" key="1">
    <source>
        <dbReference type="SAM" id="MobiDB-lite"/>
    </source>
</evidence>
<feature type="chain" id="PRO_5039597490" evidence="2">
    <location>
        <begin position="27"/>
        <end position="236"/>
    </location>
</feature>
<protein>
    <submittedName>
        <fullName evidence="3">Uncharacterized protein</fullName>
    </submittedName>
</protein>
<feature type="signal peptide" evidence="2">
    <location>
        <begin position="1"/>
        <end position="26"/>
    </location>
</feature>
<name>A0A2J7Z733_STRMQ</name>
<evidence type="ECO:0000313" key="3">
    <source>
        <dbReference type="EMBL" id="PNG96085.1"/>
    </source>
</evidence>
<dbReference type="EMBL" id="LJIW01000001">
    <property type="protein sequence ID" value="PNG96085.1"/>
    <property type="molecule type" value="Genomic_DNA"/>
</dbReference>
<reference evidence="3 4" key="1">
    <citation type="submission" date="2015-09" db="EMBL/GenBank/DDBJ databases">
        <title>Genome sequence, genome mining and natural product profiling of a biocontrol bacterium Streptomyces malaysiensis F913.</title>
        <authorList>
            <person name="Xu Y."/>
            <person name="Wei J."/>
            <person name="Xie J."/>
            <person name="Li T."/>
            <person name="Zhou Z."/>
        </authorList>
    </citation>
    <scope>NUCLEOTIDE SEQUENCE [LARGE SCALE GENOMIC DNA]</scope>
    <source>
        <strain evidence="3 4">F913</strain>
    </source>
</reference>
<sequence length="236" mass="24004">MTWTAMAAPRAACTALTCLASTVALGQSVAAEQVVGGDPYSLQGHFGVARGAAAHRVCDPSHPDTGRVGLDHDGGGSLAVASEDDEQVGVVGGGYPDLVTVDDQGVALAADGGADGRQVAVAPSSRSSGSGIRPSRFQPPARSPTRAATEAAASANSSLTGGEFRVVHVDEGDRDAVADRQRRDARAHDAGAEDDEVVVWLLYIGRLLALGSGWCRAGQSPASRPDRPDSAARVSP</sequence>
<comment type="caution">
    <text evidence="3">The sequence shown here is derived from an EMBL/GenBank/DDBJ whole genome shotgun (WGS) entry which is preliminary data.</text>
</comment>
<evidence type="ECO:0000313" key="4">
    <source>
        <dbReference type="Proteomes" id="UP000236520"/>
    </source>
</evidence>
<feature type="compositionally biased region" description="Low complexity" evidence="1">
    <location>
        <begin position="123"/>
        <end position="136"/>
    </location>
</feature>
<feature type="compositionally biased region" description="Low complexity" evidence="1">
    <location>
        <begin position="143"/>
        <end position="155"/>
    </location>
</feature>
<proteinExistence type="predicted"/>
<evidence type="ECO:0000256" key="2">
    <source>
        <dbReference type="SAM" id="SignalP"/>
    </source>
</evidence>
<accession>A0A2J7Z733</accession>
<dbReference type="Proteomes" id="UP000236520">
    <property type="component" value="Unassembled WGS sequence"/>
</dbReference>
<keyword evidence="2" id="KW-0732">Signal</keyword>